<evidence type="ECO:0000259" key="1">
    <source>
        <dbReference type="Pfam" id="PF04965"/>
    </source>
</evidence>
<gene>
    <name evidence="2" type="ORF">SAMN05216302_1002145</name>
</gene>
<feature type="domain" description="IraD/Gp25-like" evidence="1">
    <location>
        <begin position="29"/>
        <end position="121"/>
    </location>
</feature>
<keyword evidence="3" id="KW-1185">Reference proteome</keyword>
<sequence length="140" mass="16119">MTIDKSFLGTGWAFPPQFNQNGSVKQVTAEEDIRESLYILLSTTPGERVMQPTYGCDLKSQVFEEIDEGSVTVIIDLIKRAILFFEPRILVEHILVDTENETDQLNGLIRIYITYIIRATNNRHNIVYPFYFTEGTNVRI</sequence>
<protein>
    <recommendedName>
        <fullName evidence="1">IraD/Gp25-like domain-containing protein</fullName>
    </recommendedName>
</protein>
<dbReference type="RefSeq" id="WP_090696899.1">
    <property type="nucleotide sequence ID" value="NZ_FOSP01000002.1"/>
</dbReference>
<dbReference type="Proteomes" id="UP000199533">
    <property type="component" value="Unassembled WGS sequence"/>
</dbReference>
<name>A0A1I3XYL5_9PROT</name>
<dbReference type="AlphaFoldDB" id="A0A1I3XYL5"/>
<dbReference type="InterPro" id="IPR007048">
    <property type="entry name" value="IraD/Gp25-like"/>
</dbReference>
<dbReference type="SUPFAM" id="SSF160719">
    <property type="entry name" value="gpW/gp25-like"/>
    <property type="match status" value="1"/>
</dbReference>
<evidence type="ECO:0000313" key="2">
    <source>
        <dbReference type="EMBL" id="SFK24630.1"/>
    </source>
</evidence>
<evidence type="ECO:0000313" key="3">
    <source>
        <dbReference type="Proteomes" id="UP000199533"/>
    </source>
</evidence>
<dbReference type="Pfam" id="PF04965">
    <property type="entry name" value="GPW_gp25"/>
    <property type="match status" value="1"/>
</dbReference>
<organism evidence="2 3">
    <name type="scientific">Nitrosomonas aestuarii</name>
    <dbReference type="NCBI Taxonomy" id="52441"/>
    <lineage>
        <taxon>Bacteria</taxon>
        <taxon>Pseudomonadati</taxon>
        <taxon>Pseudomonadota</taxon>
        <taxon>Betaproteobacteria</taxon>
        <taxon>Nitrosomonadales</taxon>
        <taxon>Nitrosomonadaceae</taxon>
        <taxon>Nitrosomonas</taxon>
    </lineage>
</organism>
<dbReference type="OrthoDB" id="9802846at2"/>
<proteinExistence type="predicted"/>
<dbReference type="Gene3D" id="3.10.450.40">
    <property type="match status" value="1"/>
</dbReference>
<dbReference type="STRING" id="52441.SAMN05216302_1002145"/>
<dbReference type="EMBL" id="FOSP01000002">
    <property type="protein sequence ID" value="SFK24630.1"/>
    <property type="molecule type" value="Genomic_DNA"/>
</dbReference>
<reference evidence="3" key="1">
    <citation type="submission" date="2016-10" db="EMBL/GenBank/DDBJ databases">
        <authorList>
            <person name="Varghese N."/>
            <person name="Submissions S."/>
        </authorList>
    </citation>
    <scope>NUCLEOTIDE SEQUENCE [LARGE SCALE GENOMIC DNA]</scope>
    <source>
        <strain evidence="3">Nm69</strain>
    </source>
</reference>
<accession>A0A1I3XYL5</accession>